<evidence type="ECO:0000256" key="4">
    <source>
        <dbReference type="ARBA" id="ARBA00022729"/>
    </source>
</evidence>
<gene>
    <name evidence="7" type="ORF">D6850_01625</name>
</gene>
<dbReference type="SUPFAM" id="SSF53850">
    <property type="entry name" value="Periplasmic binding protein-like II"/>
    <property type="match status" value="1"/>
</dbReference>
<comment type="subcellular location">
    <subcellularLocation>
        <location evidence="1">Periplasm</location>
    </subcellularLocation>
</comment>
<keyword evidence="5" id="KW-0812">Transmembrane</keyword>
<dbReference type="AlphaFoldDB" id="A0A3A8AVI7"/>
<dbReference type="InterPro" id="IPR039424">
    <property type="entry name" value="SBP_5"/>
</dbReference>
<dbReference type="InterPro" id="IPR030678">
    <property type="entry name" value="Peptide/Ni-bd"/>
</dbReference>
<dbReference type="CDD" id="cd08503">
    <property type="entry name" value="PBP2_NikA_DppA_OppA_like_17"/>
    <property type="match status" value="1"/>
</dbReference>
<dbReference type="Pfam" id="PF00496">
    <property type="entry name" value="SBP_bac_5"/>
    <property type="match status" value="1"/>
</dbReference>
<evidence type="ECO:0000313" key="7">
    <source>
        <dbReference type="EMBL" id="RKF16288.1"/>
    </source>
</evidence>
<name>A0A3A8AVI7_9RHOB</name>
<evidence type="ECO:0000256" key="3">
    <source>
        <dbReference type="ARBA" id="ARBA00022448"/>
    </source>
</evidence>
<dbReference type="Gene3D" id="3.40.190.10">
    <property type="entry name" value="Periplasmic binding protein-like II"/>
    <property type="match status" value="1"/>
</dbReference>
<comment type="caution">
    <text evidence="7">The sequence shown here is derived from an EMBL/GenBank/DDBJ whole genome shotgun (WGS) entry which is preliminary data.</text>
</comment>
<accession>A0A3A8AVI7</accession>
<dbReference type="GO" id="GO:0015833">
    <property type="term" value="P:peptide transport"/>
    <property type="evidence" value="ECO:0007669"/>
    <property type="project" value="TreeGrafter"/>
</dbReference>
<dbReference type="PROSITE" id="PS51318">
    <property type="entry name" value="TAT"/>
    <property type="match status" value="1"/>
</dbReference>
<keyword evidence="5" id="KW-0472">Membrane</keyword>
<dbReference type="PANTHER" id="PTHR30290">
    <property type="entry name" value="PERIPLASMIC BINDING COMPONENT OF ABC TRANSPORTER"/>
    <property type="match status" value="1"/>
</dbReference>
<evidence type="ECO:0000256" key="5">
    <source>
        <dbReference type="SAM" id="Phobius"/>
    </source>
</evidence>
<dbReference type="GO" id="GO:0043190">
    <property type="term" value="C:ATP-binding cassette (ABC) transporter complex"/>
    <property type="evidence" value="ECO:0007669"/>
    <property type="project" value="InterPro"/>
</dbReference>
<reference evidence="7 8" key="1">
    <citation type="submission" date="2018-09" db="EMBL/GenBank/DDBJ databases">
        <title>Roseovarius spongiae sp. nov., isolated from a marine sponge.</title>
        <authorList>
            <person name="Zhuang L."/>
            <person name="Luo L."/>
        </authorList>
    </citation>
    <scope>NUCLEOTIDE SEQUENCE [LARGE SCALE GENOMIC DNA]</scope>
    <source>
        <strain evidence="7 8">HN-E21</strain>
    </source>
</reference>
<dbReference type="Proteomes" id="UP000281128">
    <property type="component" value="Unassembled WGS sequence"/>
</dbReference>
<keyword evidence="5" id="KW-1133">Transmembrane helix</keyword>
<keyword evidence="4" id="KW-0732">Signal</keyword>
<dbReference type="InterPro" id="IPR006311">
    <property type="entry name" value="TAT_signal"/>
</dbReference>
<dbReference type="OrthoDB" id="9803988at2"/>
<dbReference type="EMBL" id="RAPE01000001">
    <property type="protein sequence ID" value="RKF16288.1"/>
    <property type="molecule type" value="Genomic_DNA"/>
</dbReference>
<feature type="transmembrane region" description="Helical" evidence="5">
    <location>
        <begin position="35"/>
        <end position="56"/>
    </location>
</feature>
<dbReference type="InterPro" id="IPR000914">
    <property type="entry name" value="SBP_5_dom"/>
</dbReference>
<dbReference type="GO" id="GO:0030288">
    <property type="term" value="C:outer membrane-bounded periplasmic space"/>
    <property type="evidence" value="ECO:0007669"/>
    <property type="project" value="UniProtKB-ARBA"/>
</dbReference>
<dbReference type="Gene3D" id="3.90.76.10">
    <property type="entry name" value="Dipeptide-binding Protein, Domain 1"/>
    <property type="match status" value="1"/>
</dbReference>
<evidence type="ECO:0000256" key="2">
    <source>
        <dbReference type="ARBA" id="ARBA00005695"/>
    </source>
</evidence>
<feature type="domain" description="Solute-binding protein family 5" evidence="6">
    <location>
        <begin position="113"/>
        <end position="453"/>
    </location>
</feature>
<dbReference type="PIRSF" id="PIRSF002741">
    <property type="entry name" value="MppA"/>
    <property type="match status" value="1"/>
</dbReference>
<keyword evidence="8" id="KW-1185">Reference proteome</keyword>
<dbReference type="RefSeq" id="WP_121163283.1">
    <property type="nucleotide sequence ID" value="NZ_RAPE01000001.1"/>
</dbReference>
<keyword evidence="3" id="KW-0813">Transport</keyword>
<protein>
    <submittedName>
        <fullName evidence="7">ABC transporter substrate-binding protein</fullName>
    </submittedName>
</protein>
<dbReference type="GO" id="GO:1904680">
    <property type="term" value="F:peptide transmembrane transporter activity"/>
    <property type="evidence" value="ECO:0007669"/>
    <property type="project" value="TreeGrafter"/>
</dbReference>
<organism evidence="7 8">
    <name type="scientific">Roseovarius spongiae</name>
    <dbReference type="NCBI Taxonomy" id="2320272"/>
    <lineage>
        <taxon>Bacteria</taxon>
        <taxon>Pseudomonadati</taxon>
        <taxon>Pseudomonadota</taxon>
        <taxon>Alphaproteobacteria</taxon>
        <taxon>Rhodobacterales</taxon>
        <taxon>Roseobacteraceae</taxon>
        <taxon>Roseovarius</taxon>
    </lineage>
</organism>
<evidence type="ECO:0000256" key="1">
    <source>
        <dbReference type="ARBA" id="ARBA00004418"/>
    </source>
</evidence>
<evidence type="ECO:0000259" key="6">
    <source>
        <dbReference type="Pfam" id="PF00496"/>
    </source>
</evidence>
<dbReference type="Gene3D" id="3.10.105.10">
    <property type="entry name" value="Dipeptide-binding Protein, Domain 3"/>
    <property type="match status" value="1"/>
</dbReference>
<proteinExistence type="inferred from homology"/>
<dbReference type="PANTHER" id="PTHR30290:SF9">
    <property type="entry name" value="OLIGOPEPTIDE-BINDING PROTEIN APPA"/>
    <property type="match status" value="1"/>
</dbReference>
<sequence>MTLFKRNDPTLQTLSHSDRELLLRMNRQGASRRQVLGMLMGAGATFAASNALFTGVARAAAETPKVGGRLIMAGDQHGPNDTLDPILATSAVDYFRMRMFYGSLTRLTDTLGYEPELAEEIMSNDDATEWTFKIRKGVEFHDGKTLTADDVIYTMNRHMGADSVSKSASLVSMVKEWVKVNDYEVKAVLDSPNADLPIALGTFHFKILKDGTTDFSTAIGTGPYKVKEFKPGVRTIGARYENFWTEGGYLDELEHYGIGDSVSRLNAFLAGDVDAMVNLPPKAIKQVEAAEGKEIWALVSGAYVNIAPRLDMNPSGNMHMWKAMQQLQDRQRLVKGVLKGQGTLGNDQPINKAYFDYCEDIPQRELDPDKAKWHWDKSGVGSTAVPVVCSEVAPGAVEQCLFMQREGKKIGANFDVKKVTTDGYWGAVWLKEPIAVSSWNMRPTANIHMTLAFKSDAAWNETRWSNEKFDQTLLAVRGVTDPAKRKQMYCDLQTMIHEENGMSIPMHRNYVDAAANYVKGRTFVPLNNFGGAESPVTLWRDDSA</sequence>
<evidence type="ECO:0000313" key="8">
    <source>
        <dbReference type="Proteomes" id="UP000281128"/>
    </source>
</evidence>
<comment type="similarity">
    <text evidence="2">Belongs to the bacterial solute-binding protein 5 family.</text>
</comment>